<protein>
    <recommendedName>
        <fullName evidence="1">DUF4159 domain-containing protein</fullName>
    </recommendedName>
</protein>
<name>A0A235BN87_UNCW3</name>
<dbReference type="EMBL" id="NOZQ01000221">
    <property type="protein sequence ID" value="OYD13731.1"/>
    <property type="molecule type" value="Genomic_DNA"/>
</dbReference>
<accession>A0A235BN87</accession>
<sequence length="208" mass="24072">MWFLVFTILFSSCDITIARVKYRGGDWYNDPSIIPNLAREINKRTTINAASNQRVITPIDPDLFSCPFIFLTGHGDIQLSDVEIECLRNYLLKGGFLYADDDYGMDKAFRREMAKVFPGLELVELPFSHPIYHCFYDFQTGPPKIHEHNNKPPRGYGLFYKGRLVVYYTYESNVSDGWADPDVHKDPEEIREKAFKMGINIVVYAMAY</sequence>
<dbReference type="Gene3D" id="3.40.50.12140">
    <property type="entry name" value="Domain of unknown function DUF4159"/>
    <property type="match status" value="1"/>
</dbReference>
<evidence type="ECO:0000313" key="3">
    <source>
        <dbReference type="Proteomes" id="UP000215215"/>
    </source>
</evidence>
<dbReference type="Proteomes" id="UP000215215">
    <property type="component" value="Unassembled WGS sequence"/>
</dbReference>
<proteinExistence type="predicted"/>
<organism evidence="2 3">
    <name type="scientific">candidate division WOR-3 bacterium JGI_Cruoil_03_44_89</name>
    <dbReference type="NCBI Taxonomy" id="1973748"/>
    <lineage>
        <taxon>Bacteria</taxon>
        <taxon>Bacteria division WOR-3</taxon>
    </lineage>
</organism>
<gene>
    <name evidence="2" type="ORF">CH333_10225</name>
</gene>
<dbReference type="Pfam" id="PF13709">
    <property type="entry name" value="DUF4159"/>
    <property type="match status" value="1"/>
</dbReference>
<comment type="caution">
    <text evidence="2">The sequence shown here is derived from an EMBL/GenBank/DDBJ whole genome shotgun (WGS) entry which is preliminary data.</text>
</comment>
<evidence type="ECO:0000259" key="1">
    <source>
        <dbReference type="Pfam" id="PF13709"/>
    </source>
</evidence>
<evidence type="ECO:0000313" key="2">
    <source>
        <dbReference type="EMBL" id="OYD13731.1"/>
    </source>
</evidence>
<dbReference type="InterPro" id="IPR025297">
    <property type="entry name" value="DUF4159"/>
</dbReference>
<feature type="domain" description="DUF4159" evidence="1">
    <location>
        <begin position="16"/>
        <end position="206"/>
    </location>
</feature>
<reference evidence="2 3" key="1">
    <citation type="submission" date="2017-07" db="EMBL/GenBank/DDBJ databases">
        <title>Recovery of genomes from metagenomes via a dereplication, aggregation, and scoring strategy.</title>
        <authorList>
            <person name="Sieber C.M."/>
            <person name="Probst A.J."/>
            <person name="Sharrar A."/>
            <person name="Thomas B.C."/>
            <person name="Hess M."/>
            <person name="Tringe S.G."/>
            <person name="Banfield J.F."/>
        </authorList>
    </citation>
    <scope>NUCLEOTIDE SEQUENCE [LARGE SCALE GENOMIC DNA]</scope>
    <source>
        <strain evidence="2">JGI_Cruoil_03_44_89</strain>
    </source>
</reference>
<dbReference type="AlphaFoldDB" id="A0A235BN87"/>